<keyword evidence="6 10" id="KW-0378">Hydrolase</keyword>
<evidence type="ECO:0000259" key="11">
    <source>
        <dbReference type="Pfam" id="PF00149"/>
    </source>
</evidence>
<feature type="binding site" evidence="10">
    <location>
        <position position="41"/>
    </location>
    <ligand>
        <name>Mn(2+)</name>
        <dbReference type="ChEBI" id="CHEBI:29035"/>
        <label>2</label>
    </ligand>
</feature>
<feature type="binding site" evidence="10">
    <location>
        <position position="10"/>
    </location>
    <ligand>
        <name>Mn(2+)</name>
        <dbReference type="ChEBI" id="CHEBI:29035"/>
        <label>1</label>
    </ligand>
</feature>
<dbReference type="EMBL" id="JOJP01000001">
    <property type="protein sequence ID" value="KEI71662.1"/>
    <property type="molecule type" value="Genomic_DNA"/>
</dbReference>
<keyword evidence="5 10" id="KW-0479">Metal-binding</keyword>
<keyword evidence="9 10" id="KW-0464">Manganese</keyword>
<evidence type="ECO:0000256" key="5">
    <source>
        <dbReference type="ARBA" id="ARBA00022723"/>
    </source>
</evidence>
<dbReference type="InterPro" id="IPR043461">
    <property type="entry name" value="LpxH-like"/>
</dbReference>
<proteinExistence type="inferred from homology"/>
<evidence type="ECO:0000256" key="9">
    <source>
        <dbReference type="ARBA" id="ARBA00023211"/>
    </source>
</evidence>
<reference evidence="12 13" key="1">
    <citation type="submission" date="2014-06" db="EMBL/GenBank/DDBJ databases">
        <title>Whole Genome Sequences of Three Symbiotic Endozoicomonas Bacteria.</title>
        <authorList>
            <person name="Neave M.J."/>
            <person name="Apprill A."/>
            <person name="Voolstra C.R."/>
        </authorList>
    </citation>
    <scope>NUCLEOTIDE SEQUENCE [LARGE SCALE GENOMIC DNA]</scope>
    <source>
        <strain evidence="12 13">DSM 22380</strain>
    </source>
</reference>
<feature type="binding site" evidence="10">
    <location>
        <position position="114"/>
    </location>
    <ligand>
        <name>Mn(2+)</name>
        <dbReference type="ChEBI" id="CHEBI:29035"/>
        <label>2</label>
    </ligand>
</feature>
<comment type="pathway">
    <text evidence="10">Glycolipid biosynthesis; lipid IV(A) biosynthesis; lipid IV(A) from (3R)-3-hydroxytetradecanoyl-[acyl-carrier-protein] and UDP-N-acetyl-alpha-D-glucosamine: step 4/6.</text>
</comment>
<comment type="subcellular location">
    <subcellularLocation>
        <location evidence="10">Cell inner membrane</location>
        <topology evidence="10">Peripheral membrane protein</topology>
        <orientation evidence="10">Cytoplasmic side</orientation>
    </subcellularLocation>
</comment>
<dbReference type="CDD" id="cd07398">
    <property type="entry name" value="MPP_YbbF-LpxH"/>
    <property type="match status" value="1"/>
</dbReference>
<feature type="domain" description="Calcineurin-like phosphoesterase" evidence="11">
    <location>
        <begin position="1"/>
        <end position="199"/>
    </location>
</feature>
<dbReference type="GO" id="GO:0009245">
    <property type="term" value="P:lipid A biosynthetic process"/>
    <property type="evidence" value="ECO:0007669"/>
    <property type="project" value="UniProtKB-UniRule"/>
</dbReference>
<dbReference type="EC" id="3.6.1.54" evidence="10"/>
<dbReference type="Proteomes" id="UP000027997">
    <property type="component" value="Unassembled WGS sequence"/>
</dbReference>
<keyword evidence="13" id="KW-1185">Reference proteome</keyword>
<dbReference type="NCBIfam" id="NF003743">
    <property type="entry name" value="PRK05340.1"/>
    <property type="match status" value="1"/>
</dbReference>
<feature type="binding site" evidence="10">
    <location>
        <position position="8"/>
    </location>
    <ligand>
        <name>Mn(2+)</name>
        <dbReference type="ChEBI" id="CHEBI:29035"/>
        <label>1</label>
    </ligand>
</feature>
<keyword evidence="4 10" id="KW-0441">Lipid A biosynthesis</keyword>
<dbReference type="GO" id="GO:0019897">
    <property type="term" value="C:extrinsic component of plasma membrane"/>
    <property type="evidence" value="ECO:0007669"/>
    <property type="project" value="UniProtKB-UniRule"/>
</dbReference>
<keyword evidence="1 10" id="KW-1003">Cell membrane</keyword>
<evidence type="ECO:0000313" key="13">
    <source>
        <dbReference type="Proteomes" id="UP000027997"/>
    </source>
</evidence>
<comment type="catalytic activity">
    <reaction evidence="10">
        <text>UDP-2-N,3-O-bis[(3R)-3-hydroxytetradecanoyl]-alpha-D-glucosamine + H2O = 2-N,3-O-bis[(3R)-3-hydroxytetradecanoyl]-alpha-D-glucosaminyl 1-phosphate + UMP + 2 H(+)</text>
        <dbReference type="Rhea" id="RHEA:25213"/>
        <dbReference type="ChEBI" id="CHEBI:15377"/>
        <dbReference type="ChEBI" id="CHEBI:15378"/>
        <dbReference type="ChEBI" id="CHEBI:57865"/>
        <dbReference type="ChEBI" id="CHEBI:57957"/>
        <dbReference type="ChEBI" id="CHEBI:78847"/>
        <dbReference type="EC" id="3.6.1.54"/>
    </reaction>
</comment>
<evidence type="ECO:0000256" key="8">
    <source>
        <dbReference type="ARBA" id="ARBA00023136"/>
    </source>
</evidence>
<dbReference type="GO" id="GO:0030145">
    <property type="term" value="F:manganese ion binding"/>
    <property type="evidence" value="ECO:0007669"/>
    <property type="project" value="UniProtKB-UniRule"/>
</dbReference>
<keyword evidence="2 10" id="KW-0444">Lipid biosynthesis</keyword>
<evidence type="ECO:0000313" key="12">
    <source>
        <dbReference type="EMBL" id="KEI71662.1"/>
    </source>
</evidence>
<evidence type="ECO:0000256" key="10">
    <source>
        <dbReference type="HAMAP-Rule" id="MF_00575"/>
    </source>
</evidence>
<dbReference type="Pfam" id="PF00149">
    <property type="entry name" value="Metallophos"/>
    <property type="match status" value="1"/>
</dbReference>
<evidence type="ECO:0000256" key="1">
    <source>
        <dbReference type="ARBA" id="ARBA00022475"/>
    </source>
</evidence>
<dbReference type="AlphaFoldDB" id="A0A081KBY6"/>
<keyword evidence="8 10" id="KW-0472">Membrane</keyword>
<dbReference type="HAMAP" id="MF_00575">
    <property type="entry name" value="LpxH"/>
    <property type="match status" value="1"/>
</dbReference>
<feature type="binding site" evidence="10">
    <location>
        <position position="160"/>
    </location>
    <ligand>
        <name>substrate</name>
    </ligand>
</feature>
<comment type="cofactor">
    <cofactor evidence="10">
        <name>Mn(2+)</name>
        <dbReference type="ChEBI" id="CHEBI:29035"/>
    </cofactor>
    <text evidence="10">Binds 2 Mn(2+) ions per subunit in a binuclear metal center.</text>
</comment>
<dbReference type="InterPro" id="IPR010138">
    <property type="entry name" value="UDP-diacylglucosamine_Hdrlase"/>
</dbReference>
<evidence type="ECO:0000256" key="3">
    <source>
        <dbReference type="ARBA" id="ARBA00022519"/>
    </source>
</evidence>
<dbReference type="PANTHER" id="PTHR34990">
    <property type="entry name" value="UDP-2,3-DIACYLGLUCOSAMINE HYDROLASE-RELATED"/>
    <property type="match status" value="1"/>
</dbReference>
<dbReference type="UniPathway" id="UPA00359">
    <property type="reaction ID" value="UER00480"/>
</dbReference>
<feature type="binding site" evidence="10">
    <location>
        <begin position="79"/>
        <end position="80"/>
    </location>
    <ligand>
        <name>substrate</name>
    </ligand>
</feature>
<keyword evidence="3 10" id="KW-0997">Cell inner membrane</keyword>
<evidence type="ECO:0000256" key="7">
    <source>
        <dbReference type="ARBA" id="ARBA00023098"/>
    </source>
</evidence>
<protein>
    <recommendedName>
        <fullName evidence="10">UDP-2,3-diacylglucosamine hydrolase</fullName>
        <ecNumber evidence="10">3.6.1.54</ecNumber>
    </recommendedName>
    <alternativeName>
        <fullName evidence="10">UDP-2,3-diacylglucosamine diphosphatase</fullName>
    </alternativeName>
</protein>
<comment type="function">
    <text evidence="10">Hydrolyzes the pyrophosphate bond of UDP-2,3-diacylglucosamine to yield 2,3-diacylglucosamine 1-phosphate (lipid X) and UMP by catalyzing the attack of water at the alpha-P atom. Involved in the biosynthesis of lipid A, a phosphorylated glycolipid that anchors the lipopolysaccharide to the outer membrane of the cell.</text>
</comment>
<feature type="binding site" evidence="10">
    <location>
        <position position="122"/>
    </location>
    <ligand>
        <name>substrate</name>
    </ligand>
</feature>
<dbReference type="InterPro" id="IPR004843">
    <property type="entry name" value="Calcineurin-like_PHP"/>
</dbReference>
<dbReference type="eggNOG" id="COG2908">
    <property type="taxonomic scope" value="Bacteria"/>
</dbReference>
<comment type="caution">
    <text evidence="12">The sequence shown here is derived from an EMBL/GenBank/DDBJ whole genome shotgun (WGS) entry which is preliminary data.</text>
</comment>
<dbReference type="Gene3D" id="3.60.21.10">
    <property type="match status" value="1"/>
</dbReference>
<sequence>MKALFISDLHLTPECPAIARAFCRYLTDRAPQADELYILGDFFEYWVGDDAMDDFQHDIARRLKEYTDSGKVVYLMPGNRDFAIGKSFLKETGVKWLKDPTLVTINSQKILLMHGDSLCTHDEQYQRYRKIIRNPLVIAVLRKTPLAYRKNLGHKIRQNSKTAKVGKTLEIMDVTPSAVIEVMEKFQVDTLIHGHTHRPDIHEVALKKGTGKRYVLGDWTDKGWEIELNEQGLSMNQFPIPE</sequence>
<feature type="binding site" evidence="10">
    <location>
        <position position="167"/>
    </location>
    <ligand>
        <name>substrate</name>
    </ligand>
</feature>
<feature type="binding site" evidence="10">
    <location>
        <position position="195"/>
    </location>
    <ligand>
        <name>Mn(2+)</name>
        <dbReference type="ChEBI" id="CHEBI:29035"/>
        <label>2</label>
    </ligand>
</feature>
<feature type="binding site" evidence="10">
    <location>
        <position position="197"/>
    </location>
    <ligand>
        <name>Mn(2+)</name>
        <dbReference type="ChEBI" id="CHEBI:29035"/>
        <label>1</label>
    </ligand>
</feature>
<dbReference type="STRING" id="305900.GV64_13765"/>
<dbReference type="SUPFAM" id="SSF56300">
    <property type="entry name" value="Metallo-dependent phosphatases"/>
    <property type="match status" value="1"/>
</dbReference>
<dbReference type="InterPro" id="IPR029052">
    <property type="entry name" value="Metallo-depent_PP-like"/>
</dbReference>
<dbReference type="NCBIfam" id="TIGR01854">
    <property type="entry name" value="lipid_A_lpxH"/>
    <property type="match status" value="1"/>
</dbReference>
<gene>
    <name evidence="10" type="primary">lpxH</name>
    <name evidence="12" type="ORF">GV64_13765</name>
</gene>
<name>A0A081KBY6_9GAMM</name>
<dbReference type="PANTHER" id="PTHR34990:SF1">
    <property type="entry name" value="UDP-2,3-DIACYLGLUCOSAMINE HYDROLASE"/>
    <property type="match status" value="1"/>
</dbReference>
<feature type="binding site" evidence="10">
    <location>
        <position position="79"/>
    </location>
    <ligand>
        <name>Mn(2+)</name>
        <dbReference type="ChEBI" id="CHEBI:29035"/>
        <label>2</label>
    </ligand>
</feature>
<feature type="binding site" evidence="10">
    <location>
        <position position="164"/>
    </location>
    <ligand>
        <name>substrate</name>
    </ligand>
</feature>
<evidence type="ECO:0000256" key="2">
    <source>
        <dbReference type="ARBA" id="ARBA00022516"/>
    </source>
</evidence>
<feature type="binding site" evidence="10">
    <location>
        <position position="41"/>
    </location>
    <ligand>
        <name>Mn(2+)</name>
        <dbReference type="ChEBI" id="CHEBI:29035"/>
        <label>1</label>
    </ligand>
</feature>
<comment type="similarity">
    <text evidence="10">Belongs to the LpxH family.</text>
</comment>
<dbReference type="GO" id="GO:0005737">
    <property type="term" value="C:cytoplasm"/>
    <property type="evidence" value="ECO:0007669"/>
    <property type="project" value="InterPro"/>
</dbReference>
<dbReference type="GO" id="GO:0008758">
    <property type="term" value="F:UDP-2,3-diacylglucosamine hydrolase activity"/>
    <property type="evidence" value="ECO:0007669"/>
    <property type="project" value="UniProtKB-UniRule"/>
</dbReference>
<organism evidence="12 13">
    <name type="scientific">Endozoicomonas elysicola</name>
    <dbReference type="NCBI Taxonomy" id="305900"/>
    <lineage>
        <taxon>Bacteria</taxon>
        <taxon>Pseudomonadati</taxon>
        <taxon>Pseudomonadota</taxon>
        <taxon>Gammaproteobacteria</taxon>
        <taxon>Oceanospirillales</taxon>
        <taxon>Endozoicomonadaceae</taxon>
        <taxon>Endozoicomonas</taxon>
    </lineage>
</organism>
<evidence type="ECO:0000256" key="6">
    <source>
        <dbReference type="ARBA" id="ARBA00022801"/>
    </source>
</evidence>
<evidence type="ECO:0000256" key="4">
    <source>
        <dbReference type="ARBA" id="ARBA00022556"/>
    </source>
</evidence>
<feature type="binding site" evidence="10">
    <location>
        <position position="195"/>
    </location>
    <ligand>
        <name>substrate</name>
    </ligand>
</feature>
<keyword evidence="7 10" id="KW-0443">Lipid metabolism</keyword>
<dbReference type="RefSeq" id="WP_020583358.1">
    <property type="nucleotide sequence ID" value="NZ_JOJP01000001.1"/>
</dbReference>
<accession>A0A081KBY6</accession>